<evidence type="ECO:0000256" key="7">
    <source>
        <dbReference type="SAM" id="Coils"/>
    </source>
</evidence>
<evidence type="ECO:0000256" key="6">
    <source>
        <dbReference type="RuleBase" id="RU367018"/>
    </source>
</evidence>
<dbReference type="SMART" id="SM00575">
    <property type="entry name" value="ZnF_PMZ"/>
    <property type="match status" value="1"/>
</dbReference>
<evidence type="ECO:0000256" key="1">
    <source>
        <dbReference type="ARBA" id="ARBA00005889"/>
    </source>
</evidence>
<comment type="similarity">
    <text evidence="1 6">Belongs to the FHY3/FAR1 family.</text>
</comment>
<dbReference type="EMBL" id="JAKUCV010002820">
    <property type="protein sequence ID" value="KAJ4841315.1"/>
    <property type="molecule type" value="Genomic_DNA"/>
</dbReference>
<evidence type="ECO:0000313" key="11">
    <source>
        <dbReference type="Proteomes" id="UP001141552"/>
    </source>
</evidence>
<keyword evidence="3 5" id="KW-0863">Zinc-finger</keyword>
<feature type="domain" description="SWIM-type" evidence="9">
    <location>
        <begin position="287"/>
        <end position="319"/>
    </location>
</feature>
<dbReference type="InterPro" id="IPR004330">
    <property type="entry name" value="FAR1_DNA_bnd_dom"/>
</dbReference>
<evidence type="ECO:0000313" key="10">
    <source>
        <dbReference type="EMBL" id="KAJ4841315.1"/>
    </source>
</evidence>
<dbReference type="Pfam" id="PF04434">
    <property type="entry name" value="SWIM"/>
    <property type="match status" value="1"/>
</dbReference>
<dbReference type="Pfam" id="PF03101">
    <property type="entry name" value="FAR1"/>
    <property type="match status" value="1"/>
</dbReference>
<proteinExistence type="inferred from homology"/>
<name>A0A9Q0G0W5_9ROSI</name>
<dbReference type="InterPro" id="IPR031052">
    <property type="entry name" value="FHY3/FAR1"/>
</dbReference>
<dbReference type="InterPro" id="IPR007527">
    <property type="entry name" value="Znf_SWIM"/>
</dbReference>
<feature type="coiled-coil region" evidence="7">
    <location>
        <begin position="429"/>
        <end position="474"/>
    </location>
</feature>
<dbReference type="PROSITE" id="PS50966">
    <property type="entry name" value="ZF_SWIM"/>
    <property type="match status" value="1"/>
</dbReference>
<feature type="region of interest" description="Disordered" evidence="8">
    <location>
        <begin position="41"/>
        <end position="78"/>
    </location>
</feature>
<keyword evidence="7" id="KW-0175">Coiled coil</keyword>
<dbReference type="PANTHER" id="PTHR31669">
    <property type="entry name" value="PROTEIN FAR1-RELATED SEQUENCE 10-RELATED"/>
    <property type="match status" value="1"/>
</dbReference>
<keyword evidence="4 6" id="KW-0862">Zinc</keyword>
<dbReference type="PANTHER" id="PTHR31669:SF225">
    <property type="entry name" value="OS03G0655600 PROTEIN"/>
    <property type="match status" value="1"/>
</dbReference>
<dbReference type="AlphaFoldDB" id="A0A9Q0G0W5"/>
<sequence length="477" mass="53515">MEDFDADGEVGASGGEDDASALHLEHHPHTFDFDCNNDTYNPQSHLSETQSGYATGTATTTSSSSNTNTDPNLEPYEGLEFDSEQAARVFYNAYARRIGFSTRVSVYQRSRRDASIIARQIVCSREGFRRRQPTQNATSKRQRTVTRVGCKAQMTVKKRGSGKWAVSKYVKHHNHELVPPDKVHCLRSHRHVSGPARSLIDTLQAAGMGPSGVMSVLIKESGGIKNVGFTRVDCQNYMSSSRHKTLGSGGRLIFDYLNQMREEDPGSTITYQVAKFGEDQKPQFVRFGVFEKKASCSCQMFVFSGIICRHILAVFRVTNVLTLPSDYILKRWTRNAKSRVMLDEKTLGLSSIPRESFAARYDNLRQQAINYVEQGVASAQIYKVAKDALHEATQKVGSAKKNGSTPDQSTLVNDSQQLQLYTLEQDKQIQELSAELEVASQRCEAYRVKLLSVLKDMEEQKLQISMKVQNLRLKLKD</sequence>
<gene>
    <name evidence="10" type="ORF">Tsubulata_025698</name>
</gene>
<dbReference type="GO" id="GO:0006355">
    <property type="term" value="P:regulation of DNA-templated transcription"/>
    <property type="evidence" value="ECO:0007669"/>
    <property type="project" value="UniProtKB-UniRule"/>
</dbReference>
<evidence type="ECO:0000256" key="3">
    <source>
        <dbReference type="ARBA" id="ARBA00022771"/>
    </source>
</evidence>
<comment type="caution">
    <text evidence="10">The sequence shown here is derived from an EMBL/GenBank/DDBJ whole genome shotgun (WGS) entry which is preliminary data.</text>
</comment>
<dbReference type="InterPro" id="IPR006564">
    <property type="entry name" value="Znf_PMZ"/>
</dbReference>
<organism evidence="10 11">
    <name type="scientific">Turnera subulata</name>
    <dbReference type="NCBI Taxonomy" id="218843"/>
    <lineage>
        <taxon>Eukaryota</taxon>
        <taxon>Viridiplantae</taxon>
        <taxon>Streptophyta</taxon>
        <taxon>Embryophyta</taxon>
        <taxon>Tracheophyta</taxon>
        <taxon>Spermatophyta</taxon>
        <taxon>Magnoliopsida</taxon>
        <taxon>eudicotyledons</taxon>
        <taxon>Gunneridae</taxon>
        <taxon>Pentapetalae</taxon>
        <taxon>rosids</taxon>
        <taxon>fabids</taxon>
        <taxon>Malpighiales</taxon>
        <taxon>Passifloraceae</taxon>
        <taxon>Turnera</taxon>
    </lineage>
</organism>
<reference evidence="10" key="1">
    <citation type="submission" date="2022-02" db="EMBL/GenBank/DDBJ databases">
        <authorList>
            <person name="Henning P.M."/>
            <person name="McCubbin A.G."/>
            <person name="Shore J.S."/>
        </authorList>
    </citation>
    <scope>NUCLEOTIDE SEQUENCE</scope>
    <source>
        <strain evidence="10">F60SS</strain>
        <tissue evidence="10">Leaves</tissue>
    </source>
</reference>
<evidence type="ECO:0000259" key="9">
    <source>
        <dbReference type="PROSITE" id="PS50966"/>
    </source>
</evidence>
<comment type="function">
    <text evidence="6">Putative transcription activator involved in regulating light control of development.</text>
</comment>
<evidence type="ECO:0000256" key="5">
    <source>
        <dbReference type="PROSITE-ProRule" id="PRU00325"/>
    </source>
</evidence>
<dbReference type="GO" id="GO:0008270">
    <property type="term" value="F:zinc ion binding"/>
    <property type="evidence" value="ECO:0007669"/>
    <property type="project" value="UniProtKB-UniRule"/>
</dbReference>
<accession>A0A9Q0G0W5</accession>
<comment type="subcellular location">
    <subcellularLocation>
        <location evidence="6">Nucleus</location>
    </subcellularLocation>
</comment>
<keyword evidence="6" id="KW-0539">Nucleus</keyword>
<evidence type="ECO:0000256" key="4">
    <source>
        <dbReference type="ARBA" id="ARBA00022833"/>
    </source>
</evidence>
<keyword evidence="11" id="KW-1185">Reference proteome</keyword>
<feature type="compositionally biased region" description="Low complexity" evidence="8">
    <location>
        <begin position="49"/>
        <end position="69"/>
    </location>
</feature>
<evidence type="ECO:0000256" key="2">
    <source>
        <dbReference type="ARBA" id="ARBA00022723"/>
    </source>
</evidence>
<evidence type="ECO:0000256" key="8">
    <source>
        <dbReference type="SAM" id="MobiDB-lite"/>
    </source>
</evidence>
<protein>
    <recommendedName>
        <fullName evidence="6">Protein FAR1-RELATED SEQUENCE</fullName>
    </recommendedName>
</protein>
<dbReference type="GO" id="GO:0005634">
    <property type="term" value="C:nucleus"/>
    <property type="evidence" value="ECO:0007669"/>
    <property type="project" value="UniProtKB-SubCell"/>
</dbReference>
<dbReference type="Proteomes" id="UP001141552">
    <property type="component" value="Unassembled WGS sequence"/>
</dbReference>
<keyword evidence="2 6" id="KW-0479">Metal-binding</keyword>
<reference evidence="10" key="2">
    <citation type="journal article" date="2023" name="Plants (Basel)">
        <title>Annotation of the Turnera subulata (Passifloraceae) Draft Genome Reveals the S-Locus Evolved after the Divergence of Turneroideae from Passifloroideae in a Stepwise Manner.</title>
        <authorList>
            <person name="Henning P.M."/>
            <person name="Roalson E.H."/>
            <person name="Mir W."/>
            <person name="McCubbin A.G."/>
            <person name="Shore J.S."/>
        </authorList>
    </citation>
    <scope>NUCLEOTIDE SEQUENCE</scope>
    <source>
        <strain evidence="10">F60SS</strain>
    </source>
</reference>
<dbReference type="OrthoDB" id="1927586at2759"/>